<dbReference type="Proteomes" id="UP001066276">
    <property type="component" value="Chromosome 2_1"/>
</dbReference>
<organism evidence="2 3">
    <name type="scientific">Pleurodeles waltl</name>
    <name type="common">Iberian ribbed newt</name>
    <dbReference type="NCBI Taxonomy" id="8319"/>
    <lineage>
        <taxon>Eukaryota</taxon>
        <taxon>Metazoa</taxon>
        <taxon>Chordata</taxon>
        <taxon>Craniata</taxon>
        <taxon>Vertebrata</taxon>
        <taxon>Euteleostomi</taxon>
        <taxon>Amphibia</taxon>
        <taxon>Batrachia</taxon>
        <taxon>Caudata</taxon>
        <taxon>Salamandroidea</taxon>
        <taxon>Salamandridae</taxon>
        <taxon>Pleurodelinae</taxon>
        <taxon>Pleurodeles</taxon>
    </lineage>
</organism>
<dbReference type="EMBL" id="JANPWB010000003">
    <property type="protein sequence ID" value="KAJ1196924.1"/>
    <property type="molecule type" value="Genomic_DNA"/>
</dbReference>
<evidence type="ECO:0000256" key="1">
    <source>
        <dbReference type="SAM" id="Phobius"/>
    </source>
</evidence>
<keyword evidence="1" id="KW-0812">Transmembrane</keyword>
<protein>
    <submittedName>
        <fullName evidence="2">Uncharacterized protein</fullName>
    </submittedName>
</protein>
<keyword evidence="3" id="KW-1185">Reference proteome</keyword>
<accession>A0AAV7V5Z4</accession>
<keyword evidence="1" id="KW-0472">Membrane</keyword>
<comment type="caution">
    <text evidence="2">The sequence shown here is derived from an EMBL/GenBank/DDBJ whole genome shotgun (WGS) entry which is preliminary data.</text>
</comment>
<proteinExistence type="predicted"/>
<name>A0AAV7V5Z4_PLEWA</name>
<gene>
    <name evidence="2" type="ORF">NDU88_000787</name>
</gene>
<sequence length="78" mass="8526">MGTVRRGTDVSGLSDTSQAASLFCVIVVTRSQLRRLVLASLYLCFPLVGLLSAIIPSPFRRLQSLWPSLSLAKFHPPL</sequence>
<evidence type="ECO:0000313" key="2">
    <source>
        <dbReference type="EMBL" id="KAJ1196924.1"/>
    </source>
</evidence>
<feature type="transmembrane region" description="Helical" evidence="1">
    <location>
        <begin position="36"/>
        <end position="55"/>
    </location>
</feature>
<evidence type="ECO:0000313" key="3">
    <source>
        <dbReference type="Proteomes" id="UP001066276"/>
    </source>
</evidence>
<reference evidence="2" key="1">
    <citation type="journal article" date="2022" name="bioRxiv">
        <title>Sequencing and chromosome-scale assembly of the giantPleurodeles waltlgenome.</title>
        <authorList>
            <person name="Brown T."/>
            <person name="Elewa A."/>
            <person name="Iarovenko S."/>
            <person name="Subramanian E."/>
            <person name="Araus A.J."/>
            <person name="Petzold A."/>
            <person name="Susuki M."/>
            <person name="Suzuki K.-i.T."/>
            <person name="Hayashi T."/>
            <person name="Toyoda A."/>
            <person name="Oliveira C."/>
            <person name="Osipova E."/>
            <person name="Leigh N.D."/>
            <person name="Simon A."/>
            <person name="Yun M.H."/>
        </authorList>
    </citation>
    <scope>NUCLEOTIDE SEQUENCE</scope>
    <source>
        <strain evidence="2">20211129_DDA</strain>
        <tissue evidence="2">Liver</tissue>
    </source>
</reference>
<dbReference type="AlphaFoldDB" id="A0AAV7V5Z4"/>
<keyword evidence="1" id="KW-1133">Transmembrane helix</keyword>